<proteinExistence type="predicted"/>
<name>A0ABU3VIW7_9RHOB</name>
<feature type="compositionally biased region" description="Polar residues" evidence="1">
    <location>
        <begin position="90"/>
        <end position="103"/>
    </location>
</feature>
<organism evidence="2 3">
    <name type="scientific">Sedimentitalea todarodis</name>
    <dbReference type="NCBI Taxonomy" id="1631240"/>
    <lineage>
        <taxon>Bacteria</taxon>
        <taxon>Pseudomonadati</taxon>
        <taxon>Pseudomonadota</taxon>
        <taxon>Alphaproteobacteria</taxon>
        <taxon>Rhodobacterales</taxon>
        <taxon>Paracoccaceae</taxon>
        <taxon>Sedimentitalea</taxon>
    </lineage>
</organism>
<sequence length="110" mass="12181">MTGRYGGRRLAQLKGKLIGQNVDGGGGGARIDRWRGDPLFRASVEDEGVAQHGGDMVHNRYDNRSPTSIVFLTIFGPTPIRRQQRDGPSVTRSFMNSTVPRTAQSRKRRA</sequence>
<gene>
    <name evidence="2" type="ORF">QO231_20015</name>
</gene>
<evidence type="ECO:0000256" key="1">
    <source>
        <dbReference type="SAM" id="MobiDB-lite"/>
    </source>
</evidence>
<reference evidence="3" key="1">
    <citation type="submission" date="2023-05" db="EMBL/GenBank/DDBJ databases">
        <title>Sedimentitalea sp. nov. JM2-8.</title>
        <authorList>
            <person name="Huang J."/>
        </authorList>
    </citation>
    <scope>NUCLEOTIDE SEQUENCE [LARGE SCALE GENOMIC DNA]</scope>
    <source>
        <strain evidence="3">KHS03</strain>
    </source>
</reference>
<dbReference type="EMBL" id="JASMWN010000020">
    <property type="protein sequence ID" value="MDU9006124.1"/>
    <property type="molecule type" value="Genomic_DNA"/>
</dbReference>
<comment type="caution">
    <text evidence="2">The sequence shown here is derived from an EMBL/GenBank/DDBJ whole genome shotgun (WGS) entry which is preliminary data.</text>
</comment>
<evidence type="ECO:0000313" key="3">
    <source>
        <dbReference type="Proteomes" id="UP001255416"/>
    </source>
</evidence>
<feature type="region of interest" description="Disordered" evidence="1">
    <location>
        <begin position="80"/>
        <end position="110"/>
    </location>
</feature>
<dbReference type="RefSeq" id="WP_316780613.1">
    <property type="nucleotide sequence ID" value="NZ_JASMWN010000020.1"/>
</dbReference>
<evidence type="ECO:0000313" key="2">
    <source>
        <dbReference type="EMBL" id="MDU9006124.1"/>
    </source>
</evidence>
<keyword evidence="3" id="KW-1185">Reference proteome</keyword>
<protein>
    <submittedName>
        <fullName evidence="2">Uncharacterized protein</fullName>
    </submittedName>
</protein>
<dbReference type="Proteomes" id="UP001255416">
    <property type="component" value="Unassembled WGS sequence"/>
</dbReference>
<accession>A0ABU3VIW7</accession>